<dbReference type="Proteomes" id="UP000295043">
    <property type="component" value="Unassembled WGS sequence"/>
</dbReference>
<evidence type="ECO:0000313" key="2">
    <source>
        <dbReference type="Proteomes" id="UP000295043"/>
    </source>
</evidence>
<proteinExistence type="predicted"/>
<evidence type="ECO:0000313" key="1">
    <source>
        <dbReference type="EMBL" id="TCN29061.1"/>
    </source>
</evidence>
<sequence>MAFGREYDGRSIAMAYLAAFYREERGHNDFLGMSLAAFSGALLSNTWAPDGDEAFDDGSHVLQFDVGDKVRLIVFKNTDGSADVTDTLTEQWLDADDF</sequence>
<comment type="caution">
    <text evidence="1">The sequence shown here is derived from an EMBL/GenBank/DDBJ whole genome shotgun (WGS) entry which is preliminary data.</text>
</comment>
<name>A0A4R2BNQ3_9HYPH</name>
<protein>
    <submittedName>
        <fullName evidence="1">Uncharacterized protein</fullName>
    </submittedName>
</protein>
<reference evidence="1 2" key="1">
    <citation type="submission" date="2019-03" db="EMBL/GenBank/DDBJ databases">
        <title>Genomic Encyclopedia of Type Strains, Phase IV (KMG-V): Genome sequencing to study the core and pangenomes of soil and plant-associated prokaryotes.</title>
        <authorList>
            <person name="Whitman W."/>
        </authorList>
    </citation>
    <scope>NUCLEOTIDE SEQUENCE [LARGE SCALE GENOMIC DNA]</scope>
    <source>
        <strain evidence="1 2">23C40</strain>
    </source>
</reference>
<dbReference type="AlphaFoldDB" id="A0A4R2BNQ3"/>
<organism evidence="1 2">
    <name type="scientific">Sinorhizobium americanum</name>
    <dbReference type="NCBI Taxonomy" id="194963"/>
    <lineage>
        <taxon>Bacteria</taxon>
        <taxon>Pseudomonadati</taxon>
        <taxon>Pseudomonadota</taxon>
        <taxon>Alphaproteobacteria</taxon>
        <taxon>Hyphomicrobiales</taxon>
        <taxon>Rhizobiaceae</taxon>
        <taxon>Sinorhizobium/Ensifer group</taxon>
        <taxon>Sinorhizobium</taxon>
    </lineage>
</organism>
<dbReference type="EMBL" id="SLVU01000011">
    <property type="protein sequence ID" value="TCN29061.1"/>
    <property type="molecule type" value="Genomic_DNA"/>
</dbReference>
<gene>
    <name evidence="1" type="ORF">EV184_111163</name>
</gene>
<accession>A0A4R2BNQ3</accession>